<dbReference type="Gene3D" id="3.40.430.10">
    <property type="entry name" value="Dihydrofolate Reductase, subunit A"/>
    <property type="match status" value="1"/>
</dbReference>
<dbReference type="PANTHER" id="PTHR48069">
    <property type="entry name" value="DIHYDROFOLATE REDUCTASE"/>
    <property type="match status" value="1"/>
</dbReference>
<comment type="caution">
    <text evidence="10">The sequence shown here is derived from an EMBL/GenBank/DDBJ whole genome shotgun (WGS) entry which is preliminary data.</text>
</comment>
<keyword evidence="6 7" id="KW-0560">Oxidoreductase</keyword>
<dbReference type="GO" id="GO:0004146">
    <property type="term" value="F:dihydrofolate reductase activity"/>
    <property type="evidence" value="ECO:0007669"/>
    <property type="project" value="UniProtKB-EC"/>
</dbReference>
<keyword evidence="5 7" id="KW-0521">NADP</keyword>
<evidence type="ECO:0000256" key="5">
    <source>
        <dbReference type="ARBA" id="ARBA00022857"/>
    </source>
</evidence>
<reference evidence="10 11" key="1">
    <citation type="submission" date="2024-06" db="EMBL/GenBank/DDBJ databases">
        <title>Genomic Encyclopedia of Type Strains, Phase IV (KMG-IV): sequencing the most valuable type-strain genomes for metagenomic binning, comparative biology and taxonomic classification.</title>
        <authorList>
            <person name="Goeker M."/>
        </authorList>
    </citation>
    <scope>NUCLEOTIDE SEQUENCE [LARGE SCALE GENOMIC DNA]</scope>
    <source>
        <strain evidence="10 11">DSM 28302</strain>
    </source>
</reference>
<dbReference type="PROSITE" id="PS51330">
    <property type="entry name" value="DHFR_2"/>
    <property type="match status" value="1"/>
</dbReference>
<dbReference type="PROSITE" id="PS00075">
    <property type="entry name" value="DHFR_1"/>
    <property type="match status" value="1"/>
</dbReference>
<proteinExistence type="inferred from homology"/>
<keyword evidence="11" id="KW-1185">Reference proteome</keyword>
<evidence type="ECO:0000256" key="6">
    <source>
        <dbReference type="ARBA" id="ARBA00023002"/>
    </source>
</evidence>
<dbReference type="InterPro" id="IPR017925">
    <property type="entry name" value="DHFR_CS"/>
</dbReference>
<keyword evidence="4 7" id="KW-0554">One-carbon metabolism</keyword>
<protein>
    <recommendedName>
        <fullName evidence="3 7">Dihydrofolate reductase</fullName>
        <ecNumber evidence="3 7">1.5.1.3</ecNumber>
    </recommendedName>
</protein>
<evidence type="ECO:0000256" key="2">
    <source>
        <dbReference type="ARBA" id="ARBA00009539"/>
    </source>
</evidence>
<dbReference type="InterPro" id="IPR001796">
    <property type="entry name" value="DHFR_dom"/>
</dbReference>
<dbReference type="RefSeq" id="WP_354368537.1">
    <property type="nucleotide sequence ID" value="NZ_JBEPLN010000012.1"/>
</dbReference>
<evidence type="ECO:0000313" key="11">
    <source>
        <dbReference type="Proteomes" id="UP001549037"/>
    </source>
</evidence>
<dbReference type="EC" id="1.5.1.3" evidence="3 7"/>
<name>A0ABV2JEV3_9STRE</name>
<comment type="pathway">
    <text evidence="1 7">Cofactor biosynthesis; tetrahydrofolate biosynthesis; 5,6,7,8-tetrahydrofolate from 7,8-dihydrofolate: step 1/1.</text>
</comment>
<comment type="catalytic activity">
    <reaction evidence="7">
        <text>(6S)-5,6,7,8-tetrahydrofolate + NADP(+) = 7,8-dihydrofolate + NADPH + H(+)</text>
        <dbReference type="Rhea" id="RHEA:15009"/>
        <dbReference type="ChEBI" id="CHEBI:15378"/>
        <dbReference type="ChEBI" id="CHEBI:57451"/>
        <dbReference type="ChEBI" id="CHEBI:57453"/>
        <dbReference type="ChEBI" id="CHEBI:57783"/>
        <dbReference type="ChEBI" id="CHEBI:58349"/>
        <dbReference type="EC" id="1.5.1.3"/>
    </reaction>
</comment>
<dbReference type="PIRSF" id="PIRSF000194">
    <property type="entry name" value="DHFR"/>
    <property type="match status" value="1"/>
</dbReference>
<comment type="function">
    <text evidence="7">Key enzyme in folate metabolism. Catalyzes an essential reaction for de novo glycine and purine synthesis, and for DNA precursor synthesis.</text>
</comment>
<accession>A0ABV2JEV3</accession>
<dbReference type="EMBL" id="JBEPLN010000012">
    <property type="protein sequence ID" value="MET3634292.1"/>
    <property type="molecule type" value="Genomic_DNA"/>
</dbReference>
<dbReference type="PRINTS" id="PR00070">
    <property type="entry name" value="DHFR"/>
</dbReference>
<gene>
    <name evidence="10" type="ORF">ABID28_000931</name>
</gene>
<feature type="domain" description="DHFR" evidence="9">
    <location>
        <begin position="4"/>
        <end position="165"/>
    </location>
</feature>
<organism evidence="10 11">
    <name type="scientific">Streptococcus porcorum</name>
    <dbReference type="NCBI Taxonomy" id="701526"/>
    <lineage>
        <taxon>Bacteria</taxon>
        <taxon>Bacillati</taxon>
        <taxon>Bacillota</taxon>
        <taxon>Bacilli</taxon>
        <taxon>Lactobacillales</taxon>
        <taxon>Streptococcaceae</taxon>
        <taxon>Streptococcus</taxon>
    </lineage>
</organism>
<dbReference type="PANTHER" id="PTHR48069:SF3">
    <property type="entry name" value="DIHYDROFOLATE REDUCTASE"/>
    <property type="match status" value="1"/>
</dbReference>
<dbReference type="InterPro" id="IPR012259">
    <property type="entry name" value="DHFR"/>
</dbReference>
<evidence type="ECO:0000313" key="10">
    <source>
        <dbReference type="EMBL" id="MET3634292.1"/>
    </source>
</evidence>
<dbReference type="Pfam" id="PF00186">
    <property type="entry name" value="DHFR_1"/>
    <property type="match status" value="1"/>
</dbReference>
<evidence type="ECO:0000256" key="4">
    <source>
        <dbReference type="ARBA" id="ARBA00022563"/>
    </source>
</evidence>
<sequence length="169" mass="19750">MSKKLVAIWAEDENRLIGSNQKIPWHLPKELQHFKKTTMGEAILMGRVTFDGMKRRLLPGRETLILTRDQSFQVLGTQVFHSIDEVLTWYHQQDKTLFITGGSHVYAAFKDVYDELIVTKIHACFEGDTYFPSDINLDDYQKVSEVFYDKDDGNPYAFTVLHYIRKVRE</sequence>
<dbReference type="Proteomes" id="UP001549037">
    <property type="component" value="Unassembled WGS sequence"/>
</dbReference>
<evidence type="ECO:0000259" key="9">
    <source>
        <dbReference type="PROSITE" id="PS51330"/>
    </source>
</evidence>
<dbReference type="SUPFAM" id="SSF53597">
    <property type="entry name" value="Dihydrofolate reductase-like"/>
    <property type="match status" value="1"/>
</dbReference>
<evidence type="ECO:0000256" key="1">
    <source>
        <dbReference type="ARBA" id="ARBA00004903"/>
    </source>
</evidence>
<comment type="similarity">
    <text evidence="2 7 8">Belongs to the dihydrofolate reductase family.</text>
</comment>
<dbReference type="CDD" id="cd00209">
    <property type="entry name" value="DHFR"/>
    <property type="match status" value="1"/>
</dbReference>
<dbReference type="InterPro" id="IPR024072">
    <property type="entry name" value="DHFR-like_dom_sf"/>
</dbReference>
<evidence type="ECO:0000256" key="7">
    <source>
        <dbReference type="PIRNR" id="PIRNR000194"/>
    </source>
</evidence>
<evidence type="ECO:0000256" key="3">
    <source>
        <dbReference type="ARBA" id="ARBA00012856"/>
    </source>
</evidence>
<evidence type="ECO:0000256" key="8">
    <source>
        <dbReference type="RuleBase" id="RU004474"/>
    </source>
</evidence>